<sequence>MILNHNVVNLKMFLILSMFLLLLAPSTADALSASLAKSLQDWFPRKGVIIRNDATHNVILKCDAKEFDMKIKLLPPGTEERFEFLEIIFPLRWCYVQIDDKIHGLFWAYATKLKCNTACSWSIRDTGIFMYNDDMRSWTPSPLFN</sequence>
<evidence type="ECO:0000256" key="4">
    <source>
        <dbReference type="ARBA" id="ARBA00022525"/>
    </source>
</evidence>
<comment type="caution">
    <text evidence="7">The sequence shown here is derived from an EMBL/GenBank/DDBJ whole genome shotgun (WGS) entry which is preliminary data.</text>
</comment>
<evidence type="ECO:0000256" key="6">
    <source>
        <dbReference type="SAM" id="SignalP"/>
    </source>
</evidence>
<name>A0A7J7CLW2_TRIWF</name>
<organism evidence="7 8">
    <name type="scientific">Tripterygium wilfordii</name>
    <name type="common">Thunder God vine</name>
    <dbReference type="NCBI Taxonomy" id="458696"/>
    <lineage>
        <taxon>Eukaryota</taxon>
        <taxon>Viridiplantae</taxon>
        <taxon>Streptophyta</taxon>
        <taxon>Embryophyta</taxon>
        <taxon>Tracheophyta</taxon>
        <taxon>Spermatophyta</taxon>
        <taxon>Magnoliopsida</taxon>
        <taxon>eudicotyledons</taxon>
        <taxon>Gunneridae</taxon>
        <taxon>Pentapetalae</taxon>
        <taxon>rosids</taxon>
        <taxon>fabids</taxon>
        <taxon>Celastrales</taxon>
        <taxon>Celastraceae</taxon>
        <taxon>Tripterygium</taxon>
    </lineage>
</organism>
<dbReference type="AlphaFoldDB" id="A0A7J7CLW2"/>
<protein>
    <recommendedName>
        <fullName evidence="9">S-protein homolog</fullName>
    </recommendedName>
</protein>
<evidence type="ECO:0000256" key="1">
    <source>
        <dbReference type="ARBA" id="ARBA00004613"/>
    </source>
</evidence>
<gene>
    <name evidence="7" type="ORF">HS088_TW15G00549</name>
</gene>
<feature type="signal peptide" evidence="6">
    <location>
        <begin position="1"/>
        <end position="28"/>
    </location>
</feature>
<keyword evidence="8" id="KW-1185">Reference proteome</keyword>
<dbReference type="InParanoid" id="A0A7J7CLW2"/>
<keyword evidence="5 6" id="KW-0732">Signal</keyword>
<comment type="subcellular location">
    <subcellularLocation>
        <location evidence="1">Secreted</location>
    </subcellularLocation>
</comment>
<evidence type="ECO:0000256" key="5">
    <source>
        <dbReference type="ARBA" id="ARBA00022729"/>
    </source>
</evidence>
<evidence type="ECO:0008006" key="9">
    <source>
        <dbReference type="Google" id="ProtNLM"/>
    </source>
</evidence>
<keyword evidence="4" id="KW-0964">Secreted</keyword>
<dbReference type="GO" id="GO:0060320">
    <property type="term" value="P:rejection of self pollen"/>
    <property type="evidence" value="ECO:0007669"/>
    <property type="project" value="UniProtKB-KW"/>
</dbReference>
<comment type="similarity">
    <text evidence="2">Belongs to the plant self-incompatibility (S1) protein family.</text>
</comment>
<evidence type="ECO:0000313" key="8">
    <source>
        <dbReference type="Proteomes" id="UP000593562"/>
    </source>
</evidence>
<proteinExistence type="inferred from homology"/>
<dbReference type="Pfam" id="PF05938">
    <property type="entry name" value="Self-incomp_S1"/>
    <property type="match status" value="1"/>
</dbReference>
<evidence type="ECO:0000256" key="2">
    <source>
        <dbReference type="ARBA" id="ARBA00005581"/>
    </source>
</evidence>
<feature type="chain" id="PRO_5029599691" description="S-protein homolog" evidence="6">
    <location>
        <begin position="29"/>
        <end position="145"/>
    </location>
</feature>
<evidence type="ECO:0000313" key="7">
    <source>
        <dbReference type="EMBL" id="KAF5735050.1"/>
    </source>
</evidence>
<dbReference type="EMBL" id="JAAARO010000015">
    <property type="protein sequence ID" value="KAF5735050.1"/>
    <property type="molecule type" value="Genomic_DNA"/>
</dbReference>
<dbReference type="GO" id="GO:0005576">
    <property type="term" value="C:extracellular region"/>
    <property type="evidence" value="ECO:0007669"/>
    <property type="project" value="UniProtKB-SubCell"/>
</dbReference>
<reference evidence="7 8" key="1">
    <citation type="journal article" date="2020" name="Nat. Commun.">
        <title>Genome of Tripterygium wilfordii and identification of cytochrome P450 involved in triptolide biosynthesis.</title>
        <authorList>
            <person name="Tu L."/>
            <person name="Su P."/>
            <person name="Zhang Z."/>
            <person name="Gao L."/>
            <person name="Wang J."/>
            <person name="Hu T."/>
            <person name="Zhou J."/>
            <person name="Zhang Y."/>
            <person name="Zhao Y."/>
            <person name="Liu Y."/>
            <person name="Song Y."/>
            <person name="Tong Y."/>
            <person name="Lu Y."/>
            <person name="Yang J."/>
            <person name="Xu C."/>
            <person name="Jia M."/>
            <person name="Peters R.J."/>
            <person name="Huang L."/>
            <person name="Gao W."/>
        </authorList>
    </citation>
    <scope>NUCLEOTIDE SEQUENCE [LARGE SCALE GENOMIC DNA]</scope>
    <source>
        <strain evidence="8">cv. XIE 37</strain>
        <tissue evidence="7">Leaf</tissue>
    </source>
</reference>
<evidence type="ECO:0000256" key="3">
    <source>
        <dbReference type="ARBA" id="ARBA00022471"/>
    </source>
</evidence>
<keyword evidence="3" id="KW-0713">Self-incompatibility</keyword>
<dbReference type="Proteomes" id="UP000593562">
    <property type="component" value="Unassembled WGS sequence"/>
</dbReference>
<accession>A0A7J7CLW2</accession>
<dbReference type="InterPro" id="IPR010264">
    <property type="entry name" value="Self-incomp_S1"/>
</dbReference>